<organism evidence="7 8">
    <name type="scientific">Anatilimnocola aggregata</name>
    <dbReference type="NCBI Taxonomy" id="2528021"/>
    <lineage>
        <taxon>Bacteria</taxon>
        <taxon>Pseudomonadati</taxon>
        <taxon>Planctomycetota</taxon>
        <taxon>Planctomycetia</taxon>
        <taxon>Pirellulales</taxon>
        <taxon>Pirellulaceae</taxon>
        <taxon>Anatilimnocola</taxon>
    </lineage>
</organism>
<evidence type="ECO:0000256" key="4">
    <source>
        <dbReference type="ARBA" id="ARBA00023125"/>
    </source>
</evidence>
<dbReference type="AlphaFoldDB" id="A0A517YNS3"/>
<dbReference type="GO" id="GO:0016987">
    <property type="term" value="F:sigma factor activity"/>
    <property type="evidence" value="ECO:0007669"/>
    <property type="project" value="UniProtKB-KW"/>
</dbReference>
<dbReference type="KEGG" id="aagg:ETAA8_70290"/>
<dbReference type="Pfam" id="PF04542">
    <property type="entry name" value="Sigma70_r2"/>
    <property type="match status" value="1"/>
</dbReference>
<dbReference type="Gene3D" id="1.10.1740.10">
    <property type="match status" value="1"/>
</dbReference>
<evidence type="ECO:0000256" key="2">
    <source>
        <dbReference type="ARBA" id="ARBA00023015"/>
    </source>
</evidence>
<dbReference type="PANTHER" id="PTHR43133">
    <property type="entry name" value="RNA POLYMERASE ECF-TYPE SIGMA FACTO"/>
    <property type="match status" value="1"/>
</dbReference>
<dbReference type="InterPro" id="IPR014284">
    <property type="entry name" value="RNA_pol_sigma-70_dom"/>
</dbReference>
<dbReference type="InterPro" id="IPR013325">
    <property type="entry name" value="RNA_pol_sigma_r2"/>
</dbReference>
<proteinExistence type="inferred from homology"/>
<dbReference type="InterPro" id="IPR039425">
    <property type="entry name" value="RNA_pol_sigma-70-like"/>
</dbReference>
<dbReference type="PANTHER" id="PTHR43133:SF8">
    <property type="entry name" value="RNA POLYMERASE SIGMA FACTOR HI_1459-RELATED"/>
    <property type="match status" value="1"/>
</dbReference>
<name>A0A517YNS3_9BACT</name>
<reference evidence="7 8" key="1">
    <citation type="submission" date="2019-02" db="EMBL/GenBank/DDBJ databases">
        <title>Deep-cultivation of Planctomycetes and their phenomic and genomic characterization uncovers novel biology.</title>
        <authorList>
            <person name="Wiegand S."/>
            <person name="Jogler M."/>
            <person name="Boedeker C."/>
            <person name="Pinto D."/>
            <person name="Vollmers J."/>
            <person name="Rivas-Marin E."/>
            <person name="Kohn T."/>
            <person name="Peeters S.H."/>
            <person name="Heuer A."/>
            <person name="Rast P."/>
            <person name="Oberbeckmann S."/>
            <person name="Bunk B."/>
            <person name="Jeske O."/>
            <person name="Meyerdierks A."/>
            <person name="Storesund J.E."/>
            <person name="Kallscheuer N."/>
            <person name="Luecker S."/>
            <person name="Lage O.M."/>
            <person name="Pohl T."/>
            <person name="Merkel B.J."/>
            <person name="Hornburger P."/>
            <person name="Mueller R.-W."/>
            <person name="Bruemmer F."/>
            <person name="Labrenz M."/>
            <person name="Spormann A.M."/>
            <person name="Op den Camp H."/>
            <person name="Overmann J."/>
            <person name="Amann R."/>
            <person name="Jetten M.S.M."/>
            <person name="Mascher T."/>
            <person name="Medema M.H."/>
            <person name="Devos D.P."/>
            <person name="Kaster A.-K."/>
            <person name="Ovreas L."/>
            <person name="Rohde M."/>
            <person name="Galperin M.Y."/>
            <person name="Jogler C."/>
        </authorList>
    </citation>
    <scope>NUCLEOTIDE SEQUENCE [LARGE SCALE GENOMIC DNA]</scope>
    <source>
        <strain evidence="7 8">ETA_A8</strain>
    </source>
</reference>
<accession>A0A517YNS3</accession>
<keyword evidence="5" id="KW-0804">Transcription</keyword>
<keyword evidence="4" id="KW-0238">DNA-binding</keyword>
<dbReference type="NCBIfam" id="TIGR02937">
    <property type="entry name" value="sigma70-ECF"/>
    <property type="match status" value="1"/>
</dbReference>
<dbReference type="SUPFAM" id="SSF88659">
    <property type="entry name" value="Sigma3 and sigma4 domains of RNA polymerase sigma factors"/>
    <property type="match status" value="1"/>
</dbReference>
<dbReference type="GO" id="GO:0006352">
    <property type="term" value="P:DNA-templated transcription initiation"/>
    <property type="evidence" value="ECO:0007669"/>
    <property type="project" value="InterPro"/>
</dbReference>
<protein>
    <submittedName>
        <fullName evidence="7">RNA polymerase sigma factor RpoE</fullName>
    </submittedName>
</protein>
<dbReference type="InterPro" id="IPR013324">
    <property type="entry name" value="RNA_pol_sigma_r3/r4-like"/>
</dbReference>
<dbReference type="GO" id="GO:0003677">
    <property type="term" value="F:DNA binding"/>
    <property type="evidence" value="ECO:0007669"/>
    <property type="project" value="UniProtKB-KW"/>
</dbReference>
<keyword evidence="3" id="KW-0731">Sigma factor</keyword>
<sequence length="220" mass="25081">MTDSHVSLHDEGVEPTTSRTSLSLLERARSCDQQAWVRIVRLYCPLVYRWCRSRGLQEADAADVGQDVFRAVSAGLPNFRHDSEGCSFRGWLKKITQNKVTDFVRDKRRSPDGRGGSDAYQSLQEIQGEESVDSEALAQETRLLYERALEIIQTEFNQVHWQAFYRTTIDHQSAGDVAQELGLSRQVVYNARSRILRRLREEFAELIGEEDLTPSATETA</sequence>
<keyword evidence="8" id="KW-1185">Reference proteome</keyword>
<dbReference type="RefSeq" id="WP_202921432.1">
    <property type="nucleotide sequence ID" value="NZ_CP036274.1"/>
</dbReference>
<dbReference type="InterPro" id="IPR007627">
    <property type="entry name" value="RNA_pol_sigma70_r2"/>
</dbReference>
<evidence type="ECO:0000256" key="1">
    <source>
        <dbReference type="ARBA" id="ARBA00010641"/>
    </source>
</evidence>
<evidence type="ECO:0000259" key="6">
    <source>
        <dbReference type="Pfam" id="PF04542"/>
    </source>
</evidence>
<feature type="domain" description="RNA polymerase sigma-70 region 2" evidence="6">
    <location>
        <begin position="40"/>
        <end position="109"/>
    </location>
</feature>
<gene>
    <name evidence="7" type="ORF">ETAA8_70290</name>
</gene>
<evidence type="ECO:0000313" key="8">
    <source>
        <dbReference type="Proteomes" id="UP000315017"/>
    </source>
</evidence>
<comment type="similarity">
    <text evidence="1">Belongs to the sigma-70 factor family. ECF subfamily.</text>
</comment>
<dbReference type="Proteomes" id="UP000315017">
    <property type="component" value="Chromosome"/>
</dbReference>
<evidence type="ECO:0000313" key="7">
    <source>
        <dbReference type="EMBL" id="QDU31868.1"/>
    </source>
</evidence>
<dbReference type="EMBL" id="CP036274">
    <property type="protein sequence ID" value="QDU31868.1"/>
    <property type="molecule type" value="Genomic_DNA"/>
</dbReference>
<dbReference type="SUPFAM" id="SSF88946">
    <property type="entry name" value="Sigma2 domain of RNA polymerase sigma factors"/>
    <property type="match status" value="1"/>
</dbReference>
<evidence type="ECO:0000256" key="5">
    <source>
        <dbReference type="ARBA" id="ARBA00023163"/>
    </source>
</evidence>
<evidence type="ECO:0000256" key="3">
    <source>
        <dbReference type="ARBA" id="ARBA00023082"/>
    </source>
</evidence>
<keyword evidence="2" id="KW-0805">Transcription regulation</keyword>